<comment type="caution">
    <text evidence="1">The sequence shown here is derived from an EMBL/GenBank/DDBJ whole genome shotgun (WGS) entry which is preliminary data.</text>
</comment>
<evidence type="ECO:0000313" key="2">
    <source>
        <dbReference type="Proteomes" id="UP000252519"/>
    </source>
</evidence>
<protein>
    <submittedName>
        <fullName evidence="1">Uncharacterized protein</fullName>
    </submittedName>
</protein>
<sequence length="95" mass="10497">MFSDSSTKRPFPVHTKPPSVSVTVVQPTRFAQYAHNRSPYAMERSTRSASLTSTMLSDSMTPYFSLKGSRTLQNYITSSSAMIRKENVGGTIKDG</sequence>
<evidence type="ECO:0000313" key="1">
    <source>
        <dbReference type="EMBL" id="RCN25120.1"/>
    </source>
</evidence>
<organism evidence="1 2">
    <name type="scientific">Ancylostoma caninum</name>
    <name type="common">Dog hookworm</name>
    <dbReference type="NCBI Taxonomy" id="29170"/>
    <lineage>
        <taxon>Eukaryota</taxon>
        <taxon>Metazoa</taxon>
        <taxon>Ecdysozoa</taxon>
        <taxon>Nematoda</taxon>
        <taxon>Chromadorea</taxon>
        <taxon>Rhabditida</taxon>
        <taxon>Rhabditina</taxon>
        <taxon>Rhabditomorpha</taxon>
        <taxon>Strongyloidea</taxon>
        <taxon>Ancylostomatidae</taxon>
        <taxon>Ancylostomatinae</taxon>
        <taxon>Ancylostoma</taxon>
    </lineage>
</organism>
<gene>
    <name evidence="1" type="ORF">ANCCAN_29170</name>
</gene>
<dbReference type="EMBL" id="JOJR01014013">
    <property type="protein sequence ID" value="RCN25120.1"/>
    <property type="molecule type" value="Genomic_DNA"/>
</dbReference>
<dbReference type="AlphaFoldDB" id="A0A368F295"/>
<reference evidence="1 2" key="1">
    <citation type="submission" date="2014-10" db="EMBL/GenBank/DDBJ databases">
        <title>Draft genome of the hookworm Ancylostoma caninum.</title>
        <authorList>
            <person name="Mitreva M."/>
        </authorList>
    </citation>
    <scope>NUCLEOTIDE SEQUENCE [LARGE SCALE GENOMIC DNA]</scope>
    <source>
        <strain evidence="1 2">Baltimore</strain>
    </source>
</reference>
<name>A0A368F295_ANCCA</name>
<proteinExistence type="predicted"/>
<keyword evidence="2" id="KW-1185">Reference proteome</keyword>
<dbReference type="OrthoDB" id="5891103at2759"/>
<dbReference type="Proteomes" id="UP000252519">
    <property type="component" value="Unassembled WGS sequence"/>
</dbReference>
<accession>A0A368F295</accession>